<dbReference type="EMBL" id="JAUJEA010000012">
    <property type="protein sequence ID" value="MDN5204671.1"/>
    <property type="molecule type" value="Genomic_DNA"/>
</dbReference>
<feature type="domain" description="Thioredoxin" evidence="5">
    <location>
        <begin position="342"/>
        <end position="489"/>
    </location>
</feature>
<evidence type="ECO:0000256" key="1">
    <source>
        <dbReference type="ARBA" id="ARBA00004196"/>
    </source>
</evidence>
<evidence type="ECO:0000256" key="4">
    <source>
        <dbReference type="ARBA" id="ARBA00023284"/>
    </source>
</evidence>
<dbReference type="Gene3D" id="3.40.30.10">
    <property type="entry name" value="Glutaredoxin"/>
    <property type="match status" value="1"/>
</dbReference>
<proteinExistence type="predicted"/>
<keyword evidence="2" id="KW-0201">Cytochrome c-type biogenesis</keyword>
<dbReference type="CDD" id="cd02966">
    <property type="entry name" value="TlpA_like_family"/>
    <property type="match status" value="1"/>
</dbReference>
<evidence type="ECO:0000256" key="2">
    <source>
        <dbReference type="ARBA" id="ARBA00022748"/>
    </source>
</evidence>
<dbReference type="InterPro" id="IPR013740">
    <property type="entry name" value="Redoxin"/>
</dbReference>
<dbReference type="SUPFAM" id="SSF52833">
    <property type="entry name" value="Thioredoxin-like"/>
    <property type="match status" value="1"/>
</dbReference>
<dbReference type="PANTHER" id="PTHR42852:SF6">
    <property type="entry name" value="THIOL:DISULFIDE INTERCHANGE PROTEIN DSBE"/>
    <property type="match status" value="1"/>
</dbReference>
<dbReference type="PROSITE" id="PS51352">
    <property type="entry name" value="THIOREDOXIN_2"/>
    <property type="match status" value="1"/>
</dbReference>
<dbReference type="InterPro" id="IPR050553">
    <property type="entry name" value="Thioredoxin_ResA/DsbE_sf"/>
</dbReference>
<keyword evidence="4" id="KW-0676">Redox-active center</keyword>
<keyword evidence="3" id="KW-1015">Disulfide bond</keyword>
<name>A0ABT8KV96_9BACT</name>
<protein>
    <submittedName>
        <fullName evidence="6">TlpA disulfide reductase family protein</fullName>
    </submittedName>
</protein>
<comment type="caution">
    <text evidence="6">The sequence shown here is derived from an EMBL/GenBank/DDBJ whole genome shotgun (WGS) entry which is preliminary data.</text>
</comment>
<dbReference type="Proteomes" id="UP001172082">
    <property type="component" value="Unassembled WGS sequence"/>
</dbReference>
<dbReference type="InterPro" id="IPR013766">
    <property type="entry name" value="Thioredoxin_domain"/>
</dbReference>
<dbReference type="PANTHER" id="PTHR42852">
    <property type="entry name" value="THIOL:DISULFIDE INTERCHANGE PROTEIN DSBE"/>
    <property type="match status" value="1"/>
</dbReference>
<dbReference type="Pfam" id="PF08534">
    <property type="entry name" value="Redoxin"/>
    <property type="match status" value="1"/>
</dbReference>
<evidence type="ECO:0000259" key="5">
    <source>
        <dbReference type="PROSITE" id="PS51352"/>
    </source>
</evidence>
<gene>
    <name evidence="6" type="ORF">QQ008_24985</name>
</gene>
<sequence length="489" mass="57619">MHSVVSKAQTSQSERETVWITGQILNASYELWDFAKTGYFENERLSITLKGDGSFDKEIPLEGHQELYLYINNDAITLYVQAGDTVEINWDENDFDNTFEVKSPSITKNNDLQLNLKLYREFRKPFMALNKKLWNKRDTTRYVKYQWINKQLNEELTAIVNDNDFSPSSSRYDKFIYQTFFKYLSFLKEYDLLNTYEFILGKDLKLALEPSRAYQFLSMPKSFKRLNKQAFDLSPIYRKFLFSYIRFTKSINGFTLHRPSSNMKEQEDIAPFTPVWDSYYAGMRALKIYSIRDWFVTKLIFFSFRYNSFKESEEVLQDFLPKCKTLFYKDTLLSSYKYFEKLKPGSRAPDFTLQNEQGKEITLSDFRGKVVYIDFWGVGCGPCIVDIKNYVPKLHQKYQDREVAFVNICVDADEARWKKSLERYQLHGTNLIAEGWTKHPVCKSYNISGIPHYLIVDQNGNIIDNNAPRPQELIQNVPNDIDKALESNR</sequence>
<comment type="subcellular location">
    <subcellularLocation>
        <location evidence="1">Cell envelope</location>
    </subcellularLocation>
</comment>
<evidence type="ECO:0000256" key="3">
    <source>
        <dbReference type="ARBA" id="ARBA00023157"/>
    </source>
</evidence>
<accession>A0ABT8KV96</accession>
<reference evidence="6" key="1">
    <citation type="submission" date="2023-06" db="EMBL/GenBank/DDBJ databases">
        <title>Genomic of Parafulvivirga corallium.</title>
        <authorList>
            <person name="Wang G."/>
        </authorList>
    </citation>
    <scope>NUCLEOTIDE SEQUENCE</scope>
    <source>
        <strain evidence="6">BMA10</strain>
    </source>
</reference>
<organism evidence="6 7">
    <name type="scientific">Splendidivirga corallicola</name>
    <dbReference type="NCBI Taxonomy" id="3051826"/>
    <lineage>
        <taxon>Bacteria</taxon>
        <taxon>Pseudomonadati</taxon>
        <taxon>Bacteroidota</taxon>
        <taxon>Cytophagia</taxon>
        <taxon>Cytophagales</taxon>
        <taxon>Splendidivirgaceae</taxon>
        <taxon>Splendidivirga</taxon>
    </lineage>
</organism>
<evidence type="ECO:0000313" key="7">
    <source>
        <dbReference type="Proteomes" id="UP001172082"/>
    </source>
</evidence>
<dbReference type="InterPro" id="IPR036249">
    <property type="entry name" value="Thioredoxin-like_sf"/>
</dbReference>
<evidence type="ECO:0000313" key="6">
    <source>
        <dbReference type="EMBL" id="MDN5204671.1"/>
    </source>
</evidence>
<keyword evidence="7" id="KW-1185">Reference proteome</keyword>